<evidence type="ECO:0000313" key="12">
    <source>
        <dbReference type="Proteomes" id="UP000694918"/>
    </source>
</evidence>
<dbReference type="GO" id="GO:0009585">
    <property type="term" value="P:red, far-red light phototransduction"/>
    <property type="evidence" value="ECO:0007669"/>
    <property type="project" value="UniProtKB-KW"/>
</dbReference>
<dbReference type="PROSITE" id="PS00678">
    <property type="entry name" value="WD_REPEATS_1"/>
    <property type="match status" value="2"/>
</dbReference>
<dbReference type="GO" id="GO:0042802">
    <property type="term" value="F:identical protein binding"/>
    <property type="evidence" value="ECO:0007669"/>
    <property type="project" value="UniProtKB-ARBA"/>
</dbReference>
<proteinExistence type="predicted"/>
<accession>A0AAJ6U581</accession>
<feature type="region of interest" description="Disordered" evidence="10">
    <location>
        <begin position="71"/>
        <end position="90"/>
    </location>
</feature>
<dbReference type="GO" id="GO:0005634">
    <property type="term" value="C:nucleus"/>
    <property type="evidence" value="ECO:0007669"/>
    <property type="project" value="UniProtKB-SubCell"/>
</dbReference>
<dbReference type="InterPro" id="IPR019775">
    <property type="entry name" value="WD40_repeat_CS"/>
</dbReference>
<dbReference type="PANTHER" id="PTHR44218">
    <property type="entry name" value="PROTEIN SPA1-RELATED 2"/>
    <property type="match status" value="1"/>
</dbReference>
<dbReference type="Gene3D" id="2.130.10.10">
    <property type="entry name" value="YVTN repeat-like/Quinoprotein amine dehydrogenase"/>
    <property type="match status" value="1"/>
</dbReference>
<evidence type="ECO:0000256" key="10">
    <source>
        <dbReference type="SAM" id="MobiDB-lite"/>
    </source>
</evidence>
<dbReference type="PROSITE" id="PS50294">
    <property type="entry name" value="WD_REPEATS_REGION"/>
    <property type="match status" value="1"/>
</dbReference>
<feature type="repeat" description="WD" evidence="9">
    <location>
        <begin position="800"/>
        <end position="842"/>
    </location>
</feature>
<dbReference type="InterPro" id="IPR000719">
    <property type="entry name" value="Prot_kinase_dom"/>
</dbReference>
<dbReference type="PRINTS" id="PR00320">
    <property type="entry name" value="GPROTEINBRPT"/>
</dbReference>
<dbReference type="InterPro" id="IPR011009">
    <property type="entry name" value="Kinase-like_dom_sf"/>
</dbReference>
<dbReference type="SMART" id="SM00320">
    <property type="entry name" value="WD40"/>
    <property type="match status" value="7"/>
</dbReference>
<sequence>MVWMKDLGDEVASMDMAEEAHLQGKESEYSMKPPESSNLLESRETVIASAGDYPESSFHVLADVLEGKNGNRSASIPMDASKQPCSSPRSMDDAGNMVEELMVKNYDGSNLVVVGTSNNRERMQARQSQWPHLYQIGGGSVTGISCSNTLYRDSGQALLDVQHPSSSDTLVQKTLSNERNEVSEQLVHTDFKGLSGNVSSNGSFRTKILSKSGFSEFFVKSTLKGKGIIYRGPPHNSLKLGPRDQNNERSAGGTSAASDTPLNLSAKTVTMTSSYGITGPSPSGPDHDGVSLRKWLNAGRLKASKVERLQIFRQIVDLVDYSHSQGVALPDLWPSSFKLLQSNQVKYLGSAVPRDMLESSMDQYTPCSNNHVVRRRPLEQGMFSFVTAFAKKQKFSESMNHISSWPQFSTKHSLKLESTSDGGVDTNVSQDSQNEATEHNHDTEYGIKAKSSSHEPSKSLTSIVDRLEEKWYTSPEEFDDGICRIASNIYGLGILLFELLGRFDSDRAQVTIMSDLRHRILPPQFLSENPREAGFCLWLLHPEPSSRPSTREILQSELINGLQEVSEEELSSSINQDDAESELLFHFLVSLKEQKQNHASKLVEDIRCLDTDIEEVGRRNCSKKHLLHYCLENDFLNARKPTSEIKEPYRVEAFSQVSPDFKTNDMRLMSNISQLESAYFSMRSEVQLAETDATIRQDNDLLRIHENWYIEQESEETQNTTDCLGSFFDGLCKYARYSKFEVRGLRRTGDFSNSANVICSLSFDRDADYFAAGGVSKKIKIFDFNSLFNDPVDIHYPVIEMSNESKLSCICWNSYIKNYLASTGYDGVVKLWDVSTGQGVFQYNEHEKRAWSVDFSQVCPTKLASGSDDCSVKLWSINEKHSISTIRNIANVCCVQFSSHSTHLLAFGSADYRTYCYDLRNTRAPWCVLVGHDKAVSYVKFLDSETVVTASTDNSLKIWDLNKTSSSSSSASACSVTLGGHTNEKNFVGLSVANDYITCGSETNEVFAYHRSLPMPITSHKFGSIDPISGKETDDDNGLFVSSVCWRGKSDMVVAANSSGCIKVLQMV</sequence>
<evidence type="ECO:0000259" key="11">
    <source>
        <dbReference type="PROSITE" id="PS50011"/>
    </source>
</evidence>
<dbReference type="AlphaFoldDB" id="A0AAJ6U581"/>
<keyword evidence="3" id="KW-0808">Transferase</keyword>
<feature type="compositionally biased region" description="Basic and acidic residues" evidence="10">
    <location>
        <begin position="436"/>
        <end position="455"/>
    </location>
</feature>
<protein>
    <submittedName>
        <fullName evidence="13 14">Protein SPA1-RELATED 2-like</fullName>
    </submittedName>
</protein>
<evidence type="ECO:0000256" key="6">
    <source>
        <dbReference type="ARBA" id="ARBA00023054"/>
    </source>
</evidence>
<feature type="region of interest" description="Disordered" evidence="10">
    <location>
        <begin position="416"/>
        <end position="455"/>
    </location>
</feature>
<evidence type="ECO:0000256" key="1">
    <source>
        <dbReference type="ARBA" id="ARBA00004123"/>
    </source>
</evidence>
<dbReference type="Proteomes" id="UP000694918">
    <property type="component" value="Unplaced"/>
</dbReference>
<dbReference type="PROSITE" id="PS50082">
    <property type="entry name" value="WD_REPEATS_2"/>
    <property type="match status" value="3"/>
</dbReference>
<keyword evidence="5" id="KW-0833">Ubl conjugation pathway</keyword>
<dbReference type="GO" id="GO:0004672">
    <property type="term" value="F:protein kinase activity"/>
    <property type="evidence" value="ECO:0007669"/>
    <property type="project" value="InterPro"/>
</dbReference>
<dbReference type="InterPro" id="IPR015943">
    <property type="entry name" value="WD40/YVTN_repeat-like_dom_sf"/>
</dbReference>
<keyword evidence="7" id="KW-0539">Nucleus</keyword>
<dbReference type="SUPFAM" id="SSF56112">
    <property type="entry name" value="Protein kinase-like (PK-like)"/>
    <property type="match status" value="1"/>
</dbReference>
<dbReference type="InterPro" id="IPR044630">
    <property type="entry name" value="SPA1/2/3/4"/>
</dbReference>
<keyword evidence="2 9" id="KW-0853">WD repeat</keyword>
<reference evidence="13 14" key="1">
    <citation type="submission" date="2025-04" db="UniProtKB">
        <authorList>
            <consortium name="RefSeq"/>
        </authorList>
    </citation>
    <scope>IDENTIFICATION</scope>
</reference>
<dbReference type="SUPFAM" id="SSF50978">
    <property type="entry name" value="WD40 repeat-like"/>
    <property type="match status" value="1"/>
</dbReference>
<evidence type="ECO:0000256" key="8">
    <source>
        <dbReference type="ARBA" id="ARBA00084091"/>
    </source>
</evidence>
<evidence type="ECO:0000256" key="7">
    <source>
        <dbReference type="ARBA" id="ARBA00023242"/>
    </source>
</evidence>
<dbReference type="RefSeq" id="XP_011022551.1">
    <property type="nucleotide sequence ID" value="XM_011024249.1"/>
</dbReference>
<dbReference type="GeneID" id="105124292"/>
<dbReference type="GO" id="GO:0009640">
    <property type="term" value="P:photomorphogenesis"/>
    <property type="evidence" value="ECO:0007669"/>
    <property type="project" value="InterPro"/>
</dbReference>
<keyword evidence="12" id="KW-1185">Reference proteome</keyword>
<dbReference type="RefSeq" id="XP_011022550.1">
    <property type="nucleotide sequence ID" value="XM_011024248.1"/>
</dbReference>
<dbReference type="InterPro" id="IPR001680">
    <property type="entry name" value="WD40_rpt"/>
</dbReference>
<evidence type="ECO:0000313" key="13">
    <source>
        <dbReference type="RefSeq" id="XP_011022550.1"/>
    </source>
</evidence>
<feature type="compositionally biased region" description="Polar residues" evidence="10">
    <location>
        <begin position="416"/>
        <end position="435"/>
    </location>
</feature>
<dbReference type="Gene3D" id="1.10.510.10">
    <property type="entry name" value="Transferase(Phosphotransferase) domain 1"/>
    <property type="match status" value="1"/>
</dbReference>
<evidence type="ECO:0000313" key="14">
    <source>
        <dbReference type="RefSeq" id="XP_011022551.1"/>
    </source>
</evidence>
<feature type="compositionally biased region" description="Polar residues" evidence="10">
    <location>
        <begin position="248"/>
        <end position="263"/>
    </location>
</feature>
<dbReference type="PANTHER" id="PTHR44218:SF15">
    <property type="entry name" value="PROTEIN SPA1-RELATED 2"/>
    <property type="match status" value="1"/>
</dbReference>
<feature type="repeat" description="WD" evidence="9">
    <location>
        <begin position="843"/>
        <end position="885"/>
    </location>
</feature>
<feature type="region of interest" description="Disordered" evidence="10">
    <location>
        <begin position="230"/>
        <end position="263"/>
    </location>
</feature>
<dbReference type="GO" id="GO:0005524">
    <property type="term" value="F:ATP binding"/>
    <property type="evidence" value="ECO:0007669"/>
    <property type="project" value="InterPro"/>
</dbReference>
<evidence type="ECO:0000256" key="4">
    <source>
        <dbReference type="ARBA" id="ARBA00022737"/>
    </source>
</evidence>
<keyword evidence="4" id="KW-0677">Repeat</keyword>
<keyword evidence="6" id="KW-0175">Coiled coil</keyword>
<comment type="subcellular location">
    <subcellularLocation>
        <location evidence="1">Nucleus</location>
    </subcellularLocation>
</comment>
<organism evidence="12 13">
    <name type="scientific">Populus euphratica</name>
    <name type="common">Euphrates poplar</name>
    <dbReference type="NCBI Taxonomy" id="75702"/>
    <lineage>
        <taxon>Eukaryota</taxon>
        <taxon>Viridiplantae</taxon>
        <taxon>Streptophyta</taxon>
        <taxon>Embryophyta</taxon>
        <taxon>Tracheophyta</taxon>
        <taxon>Spermatophyta</taxon>
        <taxon>Magnoliopsida</taxon>
        <taxon>eudicotyledons</taxon>
        <taxon>Gunneridae</taxon>
        <taxon>Pentapetalae</taxon>
        <taxon>rosids</taxon>
        <taxon>fabids</taxon>
        <taxon>Malpighiales</taxon>
        <taxon>Salicaceae</taxon>
        <taxon>Saliceae</taxon>
        <taxon>Populus</taxon>
    </lineage>
</organism>
<dbReference type="KEGG" id="peu:105124292"/>
<name>A0AAJ6U581_POPEU</name>
<evidence type="ECO:0000256" key="3">
    <source>
        <dbReference type="ARBA" id="ARBA00022679"/>
    </source>
</evidence>
<feature type="domain" description="Protein kinase" evidence="11">
    <location>
        <begin position="130"/>
        <end position="559"/>
    </location>
</feature>
<evidence type="ECO:0000256" key="9">
    <source>
        <dbReference type="PROSITE-ProRule" id="PRU00221"/>
    </source>
</evidence>
<feature type="repeat" description="WD" evidence="9">
    <location>
        <begin position="929"/>
        <end position="969"/>
    </location>
</feature>
<evidence type="ECO:0000256" key="2">
    <source>
        <dbReference type="ARBA" id="ARBA00022574"/>
    </source>
</evidence>
<dbReference type="InterPro" id="IPR036322">
    <property type="entry name" value="WD40_repeat_dom_sf"/>
</dbReference>
<gene>
    <name evidence="13 14" type="primary">LOC105124292</name>
</gene>
<dbReference type="InterPro" id="IPR020472">
    <property type="entry name" value="WD40_PAC1"/>
</dbReference>
<dbReference type="PROSITE" id="PS50011">
    <property type="entry name" value="PROTEIN_KINASE_DOM"/>
    <property type="match status" value="1"/>
</dbReference>
<dbReference type="FunFam" id="2.130.10.10:FF:000090">
    <property type="entry name" value="E3 ubiquitin-protein ligase RFWD2 isoform X1"/>
    <property type="match status" value="1"/>
</dbReference>
<keyword evidence="8" id="KW-0607">Phytochrome signaling pathway</keyword>
<evidence type="ECO:0000256" key="5">
    <source>
        <dbReference type="ARBA" id="ARBA00022786"/>
    </source>
</evidence>
<dbReference type="Pfam" id="PF00400">
    <property type="entry name" value="WD40"/>
    <property type="match status" value="4"/>
</dbReference>